<name>A0A2G4YMC6_9PROT</name>
<dbReference type="EMBL" id="PDEM01000033">
    <property type="protein sequence ID" value="PHZ83458.1"/>
    <property type="molecule type" value="Genomic_DNA"/>
</dbReference>
<comment type="caution">
    <text evidence="1">The sequence shown here is derived from an EMBL/GenBank/DDBJ whole genome shotgun (WGS) entry which is preliminary data.</text>
</comment>
<accession>A0A2G4YMC6</accession>
<organism evidence="1 2">
    <name type="scientific">Paremcibacter congregatus</name>
    <dbReference type="NCBI Taxonomy" id="2043170"/>
    <lineage>
        <taxon>Bacteria</taxon>
        <taxon>Pseudomonadati</taxon>
        <taxon>Pseudomonadota</taxon>
        <taxon>Alphaproteobacteria</taxon>
        <taxon>Emcibacterales</taxon>
        <taxon>Emcibacteraceae</taxon>
        <taxon>Paremcibacter</taxon>
    </lineage>
</organism>
<dbReference type="Proteomes" id="UP000229730">
    <property type="component" value="Unassembled WGS sequence"/>
</dbReference>
<evidence type="ECO:0000313" key="2">
    <source>
        <dbReference type="Proteomes" id="UP000229730"/>
    </source>
</evidence>
<reference evidence="1 2" key="1">
    <citation type="submission" date="2017-10" db="EMBL/GenBank/DDBJ databases">
        <title>Frigbacter circumglobatus gen. nov. sp. nov., isolated from sediment cultured in situ.</title>
        <authorList>
            <person name="Zhao Z."/>
        </authorList>
    </citation>
    <scope>NUCLEOTIDE SEQUENCE [LARGE SCALE GENOMIC DNA]</scope>
    <source>
        <strain evidence="1 2">ZYL</strain>
    </source>
</reference>
<keyword evidence="1" id="KW-0436">Ligase</keyword>
<evidence type="ECO:0000313" key="1">
    <source>
        <dbReference type="EMBL" id="PHZ83458.1"/>
    </source>
</evidence>
<dbReference type="OrthoDB" id="5597599at2"/>
<dbReference type="InParanoid" id="A0A2G4YMC6"/>
<protein>
    <submittedName>
        <fullName evidence="1">Amidoligase</fullName>
    </submittedName>
</protein>
<keyword evidence="2" id="KW-1185">Reference proteome</keyword>
<dbReference type="AlphaFoldDB" id="A0A2G4YMC6"/>
<sequence length="374" mass="42938">MRLVTCYNGQAVFDAAYCHEQHQDAKITPHENHTPQDKTDNGTERLVGFEIEYAGLTLETAAEIIHDLYGGTITRETDAIYQVLDTTLGEFTLELDAIPLQKLAEAAAETETTSGEDQSLTDDLQVQLYKAVGDAGAKIAPYEIVAPPIPLRKIPDLEKLCVQLRDQDAQDTTSRLHFAFGLHINPEVLSTDTASILRHLQSFLLLYPWLKQQHNVDFARRVTRFITPFPKPYYERILQSHYQPGFTQLVTDYYTDNPTRNRALDMLPLFAHIDAALIRRLYGAEEKINPRPTFHYRLPNCELANPDWSLDMEWRRWLHVEQVANSDALFTELMTRWHSHNESWLTSEEDWAREVAQIMVTAQDNGDWPDNADD</sequence>
<dbReference type="Pfam" id="PF12224">
    <property type="entry name" value="Amidoligase_2"/>
    <property type="match status" value="1"/>
</dbReference>
<dbReference type="InterPro" id="IPR022025">
    <property type="entry name" value="Amidoligase_2"/>
</dbReference>
<gene>
    <name evidence="1" type="ORF">CRD36_18035</name>
</gene>
<dbReference type="GO" id="GO:0016874">
    <property type="term" value="F:ligase activity"/>
    <property type="evidence" value="ECO:0007669"/>
    <property type="project" value="UniProtKB-KW"/>
</dbReference>
<proteinExistence type="predicted"/>